<dbReference type="Gene3D" id="3.30.2010.10">
    <property type="entry name" value="Metalloproteases ('zincins'), catalytic domain"/>
    <property type="match status" value="1"/>
</dbReference>
<accession>A0A3A4ZHY1</accession>
<dbReference type="CDD" id="cd07326">
    <property type="entry name" value="M56_BlaR1_MecR1_like"/>
    <property type="match status" value="1"/>
</dbReference>
<dbReference type="Proteomes" id="UP000265540">
    <property type="component" value="Unassembled WGS sequence"/>
</dbReference>
<proteinExistence type="predicted"/>
<feature type="domain" description="Peptidase M56" evidence="2">
    <location>
        <begin position="54"/>
        <end position="208"/>
    </location>
</feature>
<comment type="caution">
    <text evidence="3">The sequence shown here is derived from an EMBL/GenBank/DDBJ whole genome shotgun (WGS) entry which is preliminary data.</text>
</comment>
<dbReference type="InterPro" id="IPR008756">
    <property type="entry name" value="Peptidase_M56"/>
</dbReference>
<keyword evidence="1" id="KW-1133">Transmembrane helix</keyword>
<evidence type="ECO:0000259" key="2">
    <source>
        <dbReference type="Pfam" id="PF05569"/>
    </source>
</evidence>
<dbReference type="Pfam" id="PF05569">
    <property type="entry name" value="Peptidase_M56"/>
    <property type="match status" value="1"/>
</dbReference>
<dbReference type="EMBL" id="QZJF01000024">
    <property type="protein sequence ID" value="RJR26270.1"/>
    <property type="molecule type" value="Genomic_DNA"/>
</dbReference>
<dbReference type="InterPro" id="IPR052173">
    <property type="entry name" value="Beta-lactam_resp_regulator"/>
</dbReference>
<organism evidence="3 4">
    <name type="scientific">candidate division WWE3 bacterium</name>
    <dbReference type="NCBI Taxonomy" id="2053526"/>
    <lineage>
        <taxon>Bacteria</taxon>
        <taxon>Katanobacteria</taxon>
    </lineage>
</organism>
<gene>
    <name evidence="3" type="ORF">C4561_05645</name>
</gene>
<name>A0A3A4ZHY1_UNCKA</name>
<keyword evidence="1" id="KW-0472">Membrane</keyword>
<reference evidence="3 4" key="1">
    <citation type="journal article" date="2017" name="ISME J.">
        <title>Energy and carbon metabolisms in a deep terrestrial subsurface fluid microbial community.</title>
        <authorList>
            <person name="Momper L."/>
            <person name="Jungbluth S.P."/>
            <person name="Lee M.D."/>
            <person name="Amend J.P."/>
        </authorList>
    </citation>
    <scope>NUCLEOTIDE SEQUENCE [LARGE SCALE GENOMIC DNA]</scope>
    <source>
        <strain evidence="3">SURF_46</strain>
    </source>
</reference>
<sequence length="318" mass="36596">MKRDYKYTVALLTVLLATLFVFYLLFKKYSYETLSHFVQSCQRLFSIIWPPNIHTIGFILLGLIATLSLIFVLKIIFSYASFHLKLKKYQDLHTDFLPKKLKNIIAKNKILSPIALIESDLPIAMCYGFLKPSIFLSTSLVNRLPKYQLESVLLHELYHVNHKHMLLIFTNEIIKSLLFFFPVLKDLIRRITKSFENGADLFVINSQKTDKYLNEARKLFVSSDNNAGLVLIPSFSSGVNYKHNESQLSNRYLLVSLSFGVLLLLLLFMPTRVLADNHAVSEVITTCSNYQCSTHCISKLTHRIEPFSVNLNYTPVSE</sequence>
<keyword evidence="1" id="KW-0812">Transmembrane</keyword>
<evidence type="ECO:0000313" key="4">
    <source>
        <dbReference type="Proteomes" id="UP000265540"/>
    </source>
</evidence>
<feature type="transmembrane region" description="Helical" evidence="1">
    <location>
        <begin position="252"/>
        <end position="269"/>
    </location>
</feature>
<feature type="transmembrane region" description="Helical" evidence="1">
    <location>
        <begin position="53"/>
        <end position="77"/>
    </location>
</feature>
<dbReference type="AlphaFoldDB" id="A0A3A4ZHY1"/>
<feature type="transmembrane region" description="Helical" evidence="1">
    <location>
        <begin position="7"/>
        <end position="26"/>
    </location>
</feature>
<dbReference type="PANTHER" id="PTHR34978:SF3">
    <property type="entry name" value="SLR0241 PROTEIN"/>
    <property type="match status" value="1"/>
</dbReference>
<evidence type="ECO:0000256" key="1">
    <source>
        <dbReference type="SAM" id="Phobius"/>
    </source>
</evidence>
<dbReference type="PANTHER" id="PTHR34978">
    <property type="entry name" value="POSSIBLE SENSOR-TRANSDUCER PROTEIN BLAR"/>
    <property type="match status" value="1"/>
</dbReference>
<protein>
    <recommendedName>
        <fullName evidence="2">Peptidase M56 domain-containing protein</fullName>
    </recommendedName>
</protein>
<evidence type="ECO:0000313" key="3">
    <source>
        <dbReference type="EMBL" id="RJR26270.1"/>
    </source>
</evidence>